<proteinExistence type="predicted"/>
<evidence type="ECO:0000313" key="2">
    <source>
        <dbReference type="EMBL" id="QQP41830.1"/>
    </source>
</evidence>
<sequence length="131" mass="14367">MVVIGAGVIGLELGSVYKRLGAELGAAVQSVEVKNNKAKVTYKLRKDDSEHVEDAEWCLWPPAANLSRRFGARGAGVELEPRGQIKTDAHGPRLSKASTPSVTPSPARCSRIKPKTKAWAWQRFWRGKKAM</sequence>
<feature type="compositionally biased region" description="Basic and acidic residues" evidence="1">
    <location>
        <begin position="79"/>
        <end position="91"/>
    </location>
</feature>
<organism evidence="2 3">
    <name type="scientific">Caligus rogercresseyi</name>
    <name type="common">Sea louse</name>
    <dbReference type="NCBI Taxonomy" id="217165"/>
    <lineage>
        <taxon>Eukaryota</taxon>
        <taxon>Metazoa</taxon>
        <taxon>Ecdysozoa</taxon>
        <taxon>Arthropoda</taxon>
        <taxon>Crustacea</taxon>
        <taxon>Multicrustacea</taxon>
        <taxon>Hexanauplia</taxon>
        <taxon>Copepoda</taxon>
        <taxon>Siphonostomatoida</taxon>
        <taxon>Caligidae</taxon>
        <taxon>Caligus</taxon>
    </lineage>
</organism>
<evidence type="ECO:0000256" key="1">
    <source>
        <dbReference type="SAM" id="MobiDB-lite"/>
    </source>
</evidence>
<name>A0A7T8K1X1_CALRO</name>
<feature type="region of interest" description="Disordered" evidence="1">
    <location>
        <begin position="77"/>
        <end position="109"/>
    </location>
</feature>
<protein>
    <submittedName>
        <fullName evidence="2">Lpd</fullName>
    </submittedName>
</protein>
<dbReference type="Proteomes" id="UP000595437">
    <property type="component" value="Chromosome 11"/>
</dbReference>
<reference evidence="3" key="1">
    <citation type="submission" date="2021-01" db="EMBL/GenBank/DDBJ databases">
        <title>Caligus Genome Assembly.</title>
        <authorList>
            <person name="Gallardo-Escarate C."/>
        </authorList>
    </citation>
    <scope>NUCLEOTIDE SEQUENCE [LARGE SCALE GENOMIC DNA]</scope>
</reference>
<gene>
    <name evidence="2" type="ORF">FKW44_016305</name>
</gene>
<dbReference type="OrthoDB" id="361797at2759"/>
<keyword evidence="3" id="KW-1185">Reference proteome</keyword>
<dbReference type="Gene3D" id="3.50.50.60">
    <property type="entry name" value="FAD/NAD(P)-binding domain"/>
    <property type="match status" value="1"/>
</dbReference>
<accession>A0A7T8K1X1</accession>
<evidence type="ECO:0000313" key="3">
    <source>
        <dbReference type="Proteomes" id="UP000595437"/>
    </source>
</evidence>
<dbReference type="EMBL" id="CP045900">
    <property type="protein sequence ID" value="QQP41830.1"/>
    <property type="molecule type" value="Genomic_DNA"/>
</dbReference>
<dbReference type="InterPro" id="IPR036188">
    <property type="entry name" value="FAD/NAD-bd_sf"/>
</dbReference>
<dbReference type="AlphaFoldDB" id="A0A7T8K1X1"/>